<dbReference type="AlphaFoldDB" id="A0A6J4MZY1"/>
<feature type="region of interest" description="Disordered" evidence="1">
    <location>
        <begin position="1"/>
        <end position="30"/>
    </location>
</feature>
<name>A0A6J4MZY1_9BACT</name>
<feature type="non-terminal residue" evidence="2">
    <location>
        <position position="1"/>
    </location>
</feature>
<dbReference type="EMBL" id="CADCUQ010000039">
    <property type="protein sequence ID" value="CAA9373843.1"/>
    <property type="molecule type" value="Genomic_DNA"/>
</dbReference>
<evidence type="ECO:0000256" key="1">
    <source>
        <dbReference type="SAM" id="MobiDB-lite"/>
    </source>
</evidence>
<feature type="compositionally biased region" description="Low complexity" evidence="1">
    <location>
        <begin position="15"/>
        <end position="30"/>
    </location>
</feature>
<organism evidence="2">
    <name type="scientific">uncultured Phycisphaerae bacterium</name>
    <dbReference type="NCBI Taxonomy" id="904963"/>
    <lineage>
        <taxon>Bacteria</taxon>
        <taxon>Pseudomonadati</taxon>
        <taxon>Planctomycetota</taxon>
        <taxon>Phycisphaerae</taxon>
        <taxon>environmental samples</taxon>
    </lineage>
</organism>
<sequence length="30" mass="3298">ELAPPHGRRRRRAPARLPLGRPAQAGEVLV</sequence>
<feature type="non-terminal residue" evidence="2">
    <location>
        <position position="30"/>
    </location>
</feature>
<feature type="compositionally biased region" description="Basic residues" evidence="1">
    <location>
        <begin position="1"/>
        <end position="14"/>
    </location>
</feature>
<reference evidence="2" key="1">
    <citation type="submission" date="2020-02" db="EMBL/GenBank/DDBJ databases">
        <authorList>
            <person name="Meier V. D."/>
        </authorList>
    </citation>
    <scope>NUCLEOTIDE SEQUENCE</scope>
    <source>
        <strain evidence="2">AVDCRST_MAG64</strain>
    </source>
</reference>
<proteinExistence type="predicted"/>
<evidence type="ECO:0000313" key="2">
    <source>
        <dbReference type="EMBL" id="CAA9373843.1"/>
    </source>
</evidence>
<gene>
    <name evidence="2" type="ORF">AVDCRST_MAG64-144</name>
</gene>
<accession>A0A6J4MZY1</accession>
<protein>
    <submittedName>
        <fullName evidence="2">Uncharacterized protein</fullName>
    </submittedName>
</protein>